<dbReference type="GeneID" id="33344329"/>
<organism evidence="2 3">
    <name type="scientific">Sulfolobus acidocaldarius</name>
    <dbReference type="NCBI Taxonomy" id="2285"/>
    <lineage>
        <taxon>Archaea</taxon>
        <taxon>Thermoproteota</taxon>
        <taxon>Thermoprotei</taxon>
        <taxon>Sulfolobales</taxon>
        <taxon>Sulfolobaceae</taxon>
        <taxon>Sulfolobus</taxon>
    </lineage>
</organism>
<proteinExistence type="predicted"/>
<sequence>MRKKINLYKCYCGYTTYDYLQLLQHYTKHIEEQIEEIKKEIEEDREKGLIRRKSVKDIIKEALGLA</sequence>
<evidence type="ECO:0000313" key="2">
    <source>
        <dbReference type="EMBL" id="ALU30868.1"/>
    </source>
</evidence>
<gene>
    <name evidence="2" type="ORF">ATZ20_01065</name>
</gene>
<accession>A0A0U2W1A3</accession>
<name>A0A0U2W1A3_9CREN</name>
<evidence type="ECO:0000256" key="1">
    <source>
        <dbReference type="SAM" id="Coils"/>
    </source>
</evidence>
<reference evidence="2 3" key="1">
    <citation type="submission" date="2015-12" db="EMBL/GenBank/DDBJ databases">
        <title>A stable core within a dynamic pangenome in Sulfolobus acidocaldarius.</title>
        <authorList>
            <person name="Anderson R."/>
            <person name="Kouris A."/>
            <person name="Seward C."/>
            <person name="Campbell K."/>
            <person name="Whitaker R."/>
        </authorList>
    </citation>
    <scope>NUCLEOTIDE SEQUENCE [LARGE SCALE GENOMIC DNA]</scope>
    <source>
        <strain evidence="2 3">NG05B_CO5_07</strain>
    </source>
</reference>
<dbReference type="EMBL" id="CP013695">
    <property type="protein sequence ID" value="ALU30868.1"/>
    <property type="molecule type" value="Genomic_DNA"/>
</dbReference>
<dbReference type="Proteomes" id="UP000060043">
    <property type="component" value="Chromosome"/>
</dbReference>
<feature type="coiled-coil region" evidence="1">
    <location>
        <begin position="20"/>
        <end position="47"/>
    </location>
</feature>
<evidence type="ECO:0000313" key="3">
    <source>
        <dbReference type="Proteomes" id="UP000060043"/>
    </source>
</evidence>
<protein>
    <submittedName>
        <fullName evidence="2">Uncharacterized protein</fullName>
    </submittedName>
</protein>
<dbReference type="AlphaFoldDB" id="A0A0U2W1A3"/>
<keyword evidence="1" id="KW-0175">Coiled coil</keyword>
<dbReference type="RefSeq" id="WP_058692900.1">
    <property type="nucleotide sequence ID" value="NZ_CP013695.1"/>
</dbReference>